<reference evidence="11 12" key="1">
    <citation type="journal article" date="2024" name="BMC Genomics">
        <title>De novo assembly and annotation of Popillia japonica's genome with initial clues to its potential as an invasive pest.</title>
        <authorList>
            <person name="Cucini C."/>
            <person name="Boschi S."/>
            <person name="Funari R."/>
            <person name="Cardaioli E."/>
            <person name="Iannotti N."/>
            <person name="Marturano G."/>
            <person name="Paoli F."/>
            <person name="Bruttini M."/>
            <person name="Carapelli A."/>
            <person name="Frati F."/>
            <person name="Nardi F."/>
        </authorList>
    </citation>
    <scope>NUCLEOTIDE SEQUENCE [LARGE SCALE GENOMIC DNA]</scope>
    <source>
        <strain evidence="11">DMR45628</strain>
    </source>
</reference>
<dbReference type="GO" id="GO:0050906">
    <property type="term" value="P:detection of stimulus involved in sensory perception"/>
    <property type="evidence" value="ECO:0007669"/>
    <property type="project" value="UniProtKB-ARBA"/>
</dbReference>
<accession>A0AAW1HSB3</accession>
<keyword evidence="12" id="KW-1185">Reference proteome</keyword>
<evidence type="ECO:0000259" key="10">
    <source>
        <dbReference type="Pfam" id="PF00060"/>
    </source>
</evidence>
<evidence type="ECO:0000256" key="9">
    <source>
        <dbReference type="SAM" id="Phobius"/>
    </source>
</evidence>
<proteinExistence type="inferred from homology"/>
<organism evidence="11 12">
    <name type="scientific">Popillia japonica</name>
    <name type="common">Japanese beetle</name>
    <dbReference type="NCBI Taxonomy" id="7064"/>
    <lineage>
        <taxon>Eukaryota</taxon>
        <taxon>Metazoa</taxon>
        <taxon>Ecdysozoa</taxon>
        <taxon>Arthropoda</taxon>
        <taxon>Hexapoda</taxon>
        <taxon>Insecta</taxon>
        <taxon>Pterygota</taxon>
        <taxon>Neoptera</taxon>
        <taxon>Endopterygota</taxon>
        <taxon>Coleoptera</taxon>
        <taxon>Polyphaga</taxon>
        <taxon>Scarabaeiformia</taxon>
        <taxon>Scarabaeidae</taxon>
        <taxon>Rutelinae</taxon>
        <taxon>Popillia</taxon>
    </lineage>
</organism>
<dbReference type="PANTHER" id="PTHR42643:SF40">
    <property type="entry name" value="IONOTROPIC RECEPTOR 41A-RELATED"/>
    <property type="match status" value="1"/>
</dbReference>
<evidence type="ECO:0000256" key="3">
    <source>
        <dbReference type="ARBA" id="ARBA00022475"/>
    </source>
</evidence>
<keyword evidence="6 9" id="KW-0472">Membrane</keyword>
<dbReference type="GO" id="GO:0005886">
    <property type="term" value="C:plasma membrane"/>
    <property type="evidence" value="ECO:0007669"/>
    <property type="project" value="UniProtKB-SubCell"/>
</dbReference>
<comment type="similarity">
    <text evidence="2">Belongs to the glutamate-gated ion channel (TC 1.A.10.1) family.</text>
</comment>
<gene>
    <name evidence="11" type="ORF">QE152_g40137</name>
</gene>
<protein>
    <submittedName>
        <fullName evidence="11">Ligand-gated ion channel</fullName>
    </submittedName>
</protein>
<sequence length="318" mass="36217">MARDMHALVYSSDIERRGGMCALESILTWRRGYRDQQGGSPRTRPFHCTTVGLTSAITPNAGPRIKKLNIRLAPNENLLKTDKHDRLIRPIWVVFAITVIVSITALYFALSWNNLYSSVNKENNTKSYYLITSILLTEAMYLNQSLSRIPQHFSTRLVFSMILIMSLVLGAIYDSGLASNMTIPRYYGVIRNPQDMISNNIQWGATEDAWILSIEGSDSPTHQKIVNLFVIENEEKLQNRNKDSRFAFAIERLQGGNFAVGSYITEDGAKIRRILYEDLYFDYMAFYLKKSSILLPYLDDIILRVARVASRTHASLGI</sequence>
<dbReference type="PANTHER" id="PTHR42643">
    <property type="entry name" value="IONOTROPIC RECEPTOR 20A-RELATED"/>
    <property type="match status" value="1"/>
</dbReference>
<evidence type="ECO:0000256" key="7">
    <source>
        <dbReference type="ARBA" id="ARBA00023170"/>
    </source>
</evidence>
<evidence type="ECO:0000256" key="2">
    <source>
        <dbReference type="ARBA" id="ARBA00008685"/>
    </source>
</evidence>
<evidence type="ECO:0000256" key="5">
    <source>
        <dbReference type="ARBA" id="ARBA00022989"/>
    </source>
</evidence>
<feature type="transmembrane region" description="Helical" evidence="9">
    <location>
        <begin position="128"/>
        <end position="146"/>
    </location>
</feature>
<dbReference type="Proteomes" id="UP001458880">
    <property type="component" value="Unassembled WGS sequence"/>
</dbReference>
<keyword evidence="4 9" id="KW-0812">Transmembrane</keyword>
<dbReference type="EMBL" id="JASPKY010001048">
    <property type="protein sequence ID" value="KAK9679299.1"/>
    <property type="molecule type" value="Genomic_DNA"/>
</dbReference>
<dbReference type="InterPro" id="IPR001320">
    <property type="entry name" value="Iontro_rcpt_C"/>
</dbReference>
<evidence type="ECO:0000256" key="1">
    <source>
        <dbReference type="ARBA" id="ARBA00004651"/>
    </source>
</evidence>
<evidence type="ECO:0000256" key="8">
    <source>
        <dbReference type="ARBA" id="ARBA00023180"/>
    </source>
</evidence>
<keyword evidence="8" id="KW-0325">Glycoprotein</keyword>
<evidence type="ECO:0000313" key="12">
    <source>
        <dbReference type="Proteomes" id="UP001458880"/>
    </source>
</evidence>
<dbReference type="AlphaFoldDB" id="A0AAW1HSB3"/>
<keyword evidence="7" id="KW-0675">Receptor</keyword>
<dbReference type="GO" id="GO:0015276">
    <property type="term" value="F:ligand-gated monoatomic ion channel activity"/>
    <property type="evidence" value="ECO:0007669"/>
    <property type="project" value="InterPro"/>
</dbReference>
<feature type="transmembrane region" description="Helical" evidence="9">
    <location>
        <begin position="153"/>
        <end position="173"/>
    </location>
</feature>
<evidence type="ECO:0000256" key="4">
    <source>
        <dbReference type="ARBA" id="ARBA00022692"/>
    </source>
</evidence>
<dbReference type="Pfam" id="PF00060">
    <property type="entry name" value="Lig_chan"/>
    <property type="match status" value="1"/>
</dbReference>
<evidence type="ECO:0000313" key="11">
    <source>
        <dbReference type="EMBL" id="KAK9679299.1"/>
    </source>
</evidence>
<comment type="caution">
    <text evidence="11">The sequence shown here is derived from an EMBL/GenBank/DDBJ whole genome shotgun (WGS) entry which is preliminary data.</text>
</comment>
<dbReference type="Gene3D" id="1.10.287.70">
    <property type="match status" value="1"/>
</dbReference>
<keyword evidence="3" id="KW-1003">Cell membrane</keyword>
<feature type="domain" description="Ionotropic glutamate receptor C-terminal" evidence="10">
    <location>
        <begin position="91"/>
        <end position="232"/>
    </location>
</feature>
<evidence type="ECO:0000256" key="6">
    <source>
        <dbReference type="ARBA" id="ARBA00023136"/>
    </source>
</evidence>
<dbReference type="InterPro" id="IPR052192">
    <property type="entry name" value="Insect_Ionotropic_Sensory_Rcpt"/>
</dbReference>
<name>A0AAW1HSB3_POPJA</name>
<comment type="subcellular location">
    <subcellularLocation>
        <location evidence="1">Cell membrane</location>
        <topology evidence="1">Multi-pass membrane protein</topology>
    </subcellularLocation>
</comment>
<keyword evidence="5 9" id="KW-1133">Transmembrane helix</keyword>
<feature type="transmembrane region" description="Helical" evidence="9">
    <location>
        <begin position="87"/>
        <end position="108"/>
    </location>
</feature>